<evidence type="ECO:0000256" key="1">
    <source>
        <dbReference type="SAM" id="Coils"/>
    </source>
</evidence>
<dbReference type="AlphaFoldDB" id="A0A7W5E6N8"/>
<feature type="coiled-coil region" evidence="1">
    <location>
        <begin position="206"/>
        <end position="236"/>
    </location>
</feature>
<evidence type="ECO:0000256" key="3">
    <source>
        <dbReference type="SAM" id="Phobius"/>
    </source>
</evidence>
<keyword evidence="3" id="KW-1133">Transmembrane helix</keyword>
<dbReference type="Pfam" id="PF13600">
    <property type="entry name" value="DUF4140"/>
    <property type="match status" value="1"/>
</dbReference>
<evidence type="ECO:0000259" key="4">
    <source>
        <dbReference type="Pfam" id="PF13598"/>
    </source>
</evidence>
<sequence>MSLQSQCPLLVSNPNPRRSCFGPLLVCLLFVGGTGVGAIAVQEIAAQESDERSNERAAAVVSPGEITDVTLFRDSALVTRSISLASDQPLAEGPHEVLVTGLPEQLMVASVFAEGNDSISIRAVRVVQEPIRESAREEVQELDEQLAGVGIELGRLQQARSVTTTNLQTLDQMIGFSRQAASADLNNGVLDAETLTQLMTYSMRQREELNDRLLDIENETSELNERRNQLVRERSQLTSGSQHTRYEARVFVDVGAEGRRSNDDVEDGDAGSDSGSIRLSYSVGGCGWSPQYTMSGAVDSDQITMRYGAVIGQLSGESWDRVRLTLSTTSPLASASGPSLAPLRVRAAVGGSQSRSGLDDLFGNAQAELGGMEMENMQQSSVPQRAMPSQMMGSGSMYGENMSPLQSKMKSLRIRQQSVEQSRGKGGKAEQESARDLQLNRLADEMQNLEFMASARKARGLASDATDEVATQTYVIEGLVSLESRREQQLVEIVEQRLTGDLYHVAIPLLSSFAYREVELVNEMPFGLLSGPASIYLDDRFVGTMTVPTTASGQRLVIGFGADGQVRTRRELVNKSDAVQGGNRKLGFEYRLVLNNFKDREVRVRLLDRIPLSGQAEQIRVELGDVSTPISSDGLFERVQKPYGLLRWDLTLGATTHGSDATDVKYGYSVEFDRSRVLSVEPTTEQEIGELDLPGMMGGGMGGMGGN</sequence>
<accession>A0A7W5E6N8</accession>
<feature type="region of interest" description="Disordered" evidence="2">
    <location>
        <begin position="408"/>
        <end position="434"/>
    </location>
</feature>
<feature type="domain" description="DUF4140" evidence="5">
    <location>
        <begin position="69"/>
        <end position="169"/>
    </location>
</feature>
<dbReference type="InterPro" id="IPR025554">
    <property type="entry name" value="DUF4140"/>
</dbReference>
<dbReference type="InterPro" id="IPR011935">
    <property type="entry name" value="CHP02231"/>
</dbReference>
<dbReference type="EMBL" id="JACHXU010000042">
    <property type="protein sequence ID" value="MBB3210568.1"/>
    <property type="molecule type" value="Genomic_DNA"/>
</dbReference>
<comment type="caution">
    <text evidence="6">The sequence shown here is derived from an EMBL/GenBank/DDBJ whole genome shotgun (WGS) entry which is preliminary data.</text>
</comment>
<dbReference type="PANTHER" id="PTHR31005">
    <property type="entry name" value="DUF4139 DOMAIN-CONTAINING PROTEIN"/>
    <property type="match status" value="1"/>
</dbReference>
<evidence type="ECO:0000256" key="2">
    <source>
        <dbReference type="SAM" id="MobiDB-lite"/>
    </source>
</evidence>
<keyword evidence="7" id="KW-1185">Reference proteome</keyword>
<feature type="region of interest" description="Disordered" evidence="2">
    <location>
        <begin position="257"/>
        <end position="276"/>
    </location>
</feature>
<dbReference type="Proteomes" id="UP000536179">
    <property type="component" value="Unassembled WGS sequence"/>
</dbReference>
<feature type="domain" description="DUF4139" evidence="4">
    <location>
        <begin position="277"/>
        <end position="671"/>
    </location>
</feature>
<feature type="compositionally biased region" description="Polar residues" evidence="2">
    <location>
        <begin position="408"/>
        <end position="421"/>
    </location>
</feature>
<dbReference type="Pfam" id="PF13598">
    <property type="entry name" value="DUF4139"/>
    <property type="match status" value="1"/>
</dbReference>
<keyword evidence="3" id="KW-0812">Transmembrane</keyword>
<proteinExistence type="predicted"/>
<evidence type="ECO:0000313" key="6">
    <source>
        <dbReference type="EMBL" id="MBB3210568.1"/>
    </source>
</evidence>
<evidence type="ECO:0000313" key="7">
    <source>
        <dbReference type="Proteomes" id="UP000536179"/>
    </source>
</evidence>
<dbReference type="InterPro" id="IPR037291">
    <property type="entry name" value="DUF4139"/>
</dbReference>
<evidence type="ECO:0000259" key="5">
    <source>
        <dbReference type="Pfam" id="PF13600"/>
    </source>
</evidence>
<keyword evidence="3" id="KW-0472">Membrane</keyword>
<organism evidence="6 7">
    <name type="scientific">Aporhodopirellula rubra</name>
    <dbReference type="NCBI Taxonomy" id="980271"/>
    <lineage>
        <taxon>Bacteria</taxon>
        <taxon>Pseudomonadati</taxon>
        <taxon>Planctomycetota</taxon>
        <taxon>Planctomycetia</taxon>
        <taxon>Pirellulales</taxon>
        <taxon>Pirellulaceae</taxon>
        <taxon>Aporhodopirellula</taxon>
    </lineage>
</organism>
<feature type="transmembrane region" description="Helical" evidence="3">
    <location>
        <begin position="21"/>
        <end position="41"/>
    </location>
</feature>
<dbReference type="RefSeq" id="WP_184309975.1">
    <property type="nucleotide sequence ID" value="NZ_JACHXU010000042.1"/>
</dbReference>
<name>A0A7W5E6N8_9BACT</name>
<evidence type="ECO:0008006" key="8">
    <source>
        <dbReference type="Google" id="ProtNLM"/>
    </source>
</evidence>
<reference evidence="6 7" key="1">
    <citation type="submission" date="2020-08" db="EMBL/GenBank/DDBJ databases">
        <title>Genomic Encyclopedia of Type Strains, Phase III (KMG-III): the genomes of soil and plant-associated and newly described type strains.</title>
        <authorList>
            <person name="Whitman W."/>
        </authorList>
    </citation>
    <scope>NUCLEOTIDE SEQUENCE [LARGE SCALE GENOMIC DNA]</scope>
    <source>
        <strain evidence="6 7">CECT 8075</strain>
    </source>
</reference>
<keyword evidence="1" id="KW-0175">Coiled coil</keyword>
<gene>
    <name evidence="6" type="ORF">FHS27_006415</name>
</gene>
<protein>
    <recommendedName>
        <fullName evidence="8">Mucoidy inhibitor MuiA family protein</fullName>
    </recommendedName>
</protein>
<dbReference type="PANTHER" id="PTHR31005:SF8">
    <property type="entry name" value="DUF4139 DOMAIN-CONTAINING PROTEIN"/>
    <property type="match status" value="1"/>
</dbReference>